<feature type="domain" description="BRCT" evidence="4">
    <location>
        <begin position="1003"/>
        <end position="1056"/>
    </location>
</feature>
<dbReference type="PROSITE" id="PS50088">
    <property type="entry name" value="ANK_REPEAT"/>
    <property type="match status" value="1"/>
</dbReference>
<dbReference type="InterPro" id="IPR053345">
    <property type="entry name" value="Ankyrin_repeat-containing"/>
</dbReference>
<reference evidence="5" key="2">
    <citation type="submission" date="2022-06" db="UniProtKB">
        <authorList>
            <consortium name="EnsemblMetazoa"/>
        </authorList>
    </citation>
    <scope>IDENTIFICATION</scope>
    <source>
        <strain evidence="5">DF5081</strain>
    </source>
</reference>
<dbReference type="InterPro" id="IPR003125">
    <property type="entry name" value="WSN"/>
</dbReference>
<dbReference type="SMART" id="SM00248">
    <property type="entry name" value="ANK"/>
    <property type="match status" value="2"/>
</dbReference>
<dbReference type="Proteomes" id="UP000005237">
    <property type="component" value="Unassembled WGS sequence"/>
</dbReference>
<dbReference type="PROSITE" id="PS50172">
    <property type="entry name" value="BRCT"/>
    <property type="match status" value="1"/>
</dbReference>
<dbReference type="InterPro" id="IPR036770">
    <property type="entry name" value="Ankyrin_rpt-contain_sf"/>
</dbReference>
<name>A0A8R1HKT1_CAEJA</name>
<evidence type="ECO:0000259" key="4">
    <source>
        <dbReference type="PROSITE" id="PS50172"/>
    </source>
</evidence>
<keyword evidence="1" id="KW-0040">ANK repeat</keyword>
<dbReference type="SUPFAM" id="SSF48403">
    <property type="entry name" value="Ankyrin repeat"/>
    <property type="match status" value="1"/>
</dbReference>
<dbReference type="Pfam" id="PF12796">
    <property type="entry name" value="Ank_2"/>
    <property type="match status" value="1"/>
</dbReference>
<keyword evidence="2" id="KW-1133">Transmembrane helix</keyword>
<dbReference type="InterPro" id="IPR036420">
    <property type="entry name" value="BRCT_dom_sf"/>
</dbReference>
<dbReference type="Gene3D" id="3.40.50.10190">
    <property type="entry name" value="BRCT domain"/>
    <property type="match status" value="1"/>
</dbReference>
<protein>
    <recommendedName>
        <fullName evidence="4">BRCT domain-containing protein</fullName>
    </recommendedName>
</protein>
<dbReference type="EnsemblMetazoa" id="CJA00640.1">
    <property type="protein sequence ID" value="CJA00640.1"/>
    <property type="gene ID" value="WBGene00119844"/>
</dbReference>
<dbReference type="SUPFAM" id="SSF52113">
    <property type="entry name" value="BRCT domain"/>
    <property type="match status" value="1"/>
</dbReference>
<dbReference type="PANTHER" id="PTHR22956">
    <property type="entry name" value="ANKYRIN REPEAT-CONTAINING PROTEIN F37A4.4-RELATED-RELATED"/>
    <property type="match status" value="1"/>
</dbReference>
<feature type="transmembrane region" description="Helical" evidence="2">
    <location>
        <begin position="789"/>
        <end position="816"/>
    </location>
</feature>
<dbReference type="AlphaFoldDB" id="A0A8R1HKT1"/>
<reference evidence="6" key="1">
    <citation type="submission" date="2010-08" db="EMBL/GenBank/DDBJ databases">
        <authorList>
            <consortium name="Caenorhabditis japonica Sequencing Consortium"/>
            <person name="Wilson R.K."/>
        </authorList>
    </citation>
    <scope>NUCLEOTIDE SEQUENCE [LARGE SCALE GENOMIC DNA]</scope>
    <source>
        <strain evidence="6">DF5081</strain>
    </source>
</reference>
<dbReference type="InterPro" id="IPR002110">
    <property type="entry name" value="Ankyrin_rpt"/>
</dbReference>
<dbReference type="Pfam" id="PF02206">
    <property type="entry name" value="WSN"/>
    <property type="match status" value="1"/>
</dbReference>
<dbReference type="Pfam" id="PF00533">
    <property type="entry name" value="BRCT"/>
    <property type="match status" value="1"/>
</dbReference>
<evidence type="ECO:0000256" key="1">
    <source>
        <dbReference type="PROSITE-ProRule" id="PRU00023"/>
    </source>
</evidence>
<dbReference type="PROSITE" id="PS50297">
    <property type="entry name" value="ANK_REP_REGION"/>
    <property type="match status" value="1"/>
</dbReference>
<evidence type="ECO:0000256" key="3">
    <source>
        <dbReference type="SAM" id="SignalP"/>
    </source>
</evidence>
<keyword evidence="2" id="KW-0472">Membrane</keyword>
<dbReference type="SMART" id="SM00292">
    <property type="entry name" value="BRCT"/>
    <property type="match status" value="2"/>
</dbReference>
<sequence>MKKFNINVVFLLLFFDTNFNAAAPPDMSSFTELVDHLSIVARVSNAIALQTELMRNNTNIKIIMRELIPGQDDFLPLIRRVNVTDATKVLSWLMEEVTKTKTYKEKMTEGELKEALQLYTYLARNTEMIKTLKQDNELTAQKFYDAVNDPNVLKTLNVCNREVLDLVSDFYRLEIFLRQEQRHNILNLFHNLSSDEHVSDIEKCFGSIKTLFNKFIREELFYSFISLNKIKRLKDIARIFEQKSTKFGLIGNISESVQKFMGKMKGIWSNLPLAFDSSDVDRLMLLYSEIWDYVNLGSAQKGITAGFILPMETIQVKEDLESSFFKNKIAGKRKVSGLTKALKFYLKFATEAAKLEKAFADSVHFIKDHMPKIERMNATVDVFLYFDPTNILKNLADLTKDAYECSQKVQPVLVKNSFADFEEANNHLTNILERFQRMQTVTTTAEKKVVPEKLVQMLKDFKMAESTLDEETIEGWLGAYRERVDYHLIRDGAKLLFDFNEVVNSLENDIKDLRNSSHNVNSFSVKKQIESSSLFPVLECYNNKRFKFNIIKNSVKFLINVVSFSDDEMINATSSFFEHLRKIQEAQENVYRVMENEKADVPESRVLLDFSHPLDLSQRFGKGVKVLRDIRDVIKEQNVLQDLKDISYASKVLIGQDSLKGVQYFHNKLDQYIRRFQNNLHFLEQKSNLSANTNLSNTKPVFHAAMKVIGFNISKDQLTAAAKLLQNAEEIEDSRRFVRLSQLNLDFVRFRNILNGAATSAIFLHEQFDYFFGIRTEKSKLVIVQELSAVALLLIILTFIGVFVLLVLAGLVGYGLTKSGRAKYKNYWLYYFGKPEDFEKRWRYSLFMDTVEGNNVVVDCAREVNPVNLKKVLSRGAYVNVYSNFGNTALHTATKRGFPEIVKILITHGADRSLINYQNKTAEQMLPREKDYAKMEVKVASRYRATAQVYEKLRVKKYRARLPQEFPVFSYHIYMENRTNDELTDNFMDKFQYITSDEALPTTTHCVCHTTADGVLETNNFEVLQWIFRGVIMVKEQWMTDCLQNPELIERDEDYLIHHVKYNGVMYQNAILPWSQAMAKGAMPYLQGVYMVVVMHECPYFLSLASVIPKLGAVLLPSMPSREIFNKGAHPYLHVHKNPVWILHDSTFDLSAYQNDPDHLYHVISEQEFVALLLKREIDQDMSTEPVPVVNVQEDFI</sequence>
<keyword evidence="2" id="KW-0812">Transmembrane</keyword>
<accession>A0A8R1HKT1</accession>
<evidence type="ECO:0000313" key="6">
    <source>
        <dbReference type="Proteomes" id="UP000005237"/>
    </source>
</evidence>
<dbReference type="PANTHER" id="PTHR22956:SF26">
    <property type="entry name" value="TYROSINE-PROTEIN PHOSPHATASE DOMAIN-CONTAINING PROTEIN"/>
    <property type="match status" value="1"/>
</dbReference>
<evidence type="ECO:0000313" key="5">
    <source>
        <dbReference type="EnsemblMetazoa" id="CJA00640.1"/>
    </source>
</evidence>
<keyword evidence="3" id="KW-0732">Signal</keyword>
<dbReference type="InterPro" id="IPR001357">
    <property type="entry name" value="BRCT_dom"/>
</dbReference>
<keyword evidence="6" id="KW-1185">Reference proteome</keyword>
<proteinExistence type="predicted"/>
<feature type="chain" id="PRO_5035854770" description="BRCT domain-containing protein" evidence="3">
    <location>
        <begin position="23"/>
        <end position="1197"/>
    </location>
</feature>
<evidence type="ECO:0000256" key="2">
    <source>
        <dbReference type="SAM" id="Phobius"/>
    </source>
</evidence>
<dbReference type="Gene3D" id="1.25.40.20">
    <property type="entry name" value="Ankyrin repeat-containing domain"/>
    <property type="match status" value="1"/>
</dbReference>
<feature type="repeat" description="ANK" evidence="1">
    <location>
        <begin position="885"/>
        <end position="917"/>
    </location>
</feature>
<feature type="signal peptide" evidence="3">
    <location>
        <begin position="1"/>
        <end position="22"/>
    </location>
</feature>
<organism evidence="5 6">
    <name type="scientific">Caenorhabditis japonica</name>
    <dbReference type="NCBI Taxonomy" id="281687"/>
    <lineage>
        <taxon>Eukaryota</taxon>
        <taxon>Metazoa</taxon>
        <taxon>Ecdysozoa</taxon>
        <taxon>Nematoda</taxon>
        <taxon>Chromadorea</taxon>
        <taxon>Rhabditida</taxon>
        <taxon>Rhabditina</taxon>
        <taxon>Rhabditomorpha</taxon>
        <taxon>Rhabditoidea</taxon>
        <taxon>Rhabditidae</taxon>
        <taxon>Peloderinae</taxon>
        <taxon>Caenorhabditis</taxon>
    </lineage>
</organism>
<dbReference type="SMART" id="SM00453">
    <property type="entry name" value="WSN"/>
    <property type="match status" value="1"/>
</dbReference>